<evidence type="ECO:0000256" key="1">
    <source>
        <dbReference type="ARBA" id="ARBA00004141"/>
    </source>
</evidence>
<organism evidence="11 12">
    <name type="scientific">Phyllachora maydis</name>
    <dbReference type="NCBI Taxonomy" id="1825666"/>
    <lineage>
        <taxon>Eukaryota</taxon>
        <taxon>Fungi</taxon>
        <taxon>Dikarya</taxon>
        <taxon>Ascomycota</taxon>
        <taxon>Pezizomycotina</taxon>
        <taxon>Sordariomycetes</taxon>
        <taxon>Sordariomycetidae</taxon>
        <taxon>Phyllachorales</taxon>
        <taxon>Phyllachoraceae</taxon>
        <taxon>Phyllachora</taxon>
    </lineage>
</organism>
<dbReference type="Pfam" id="PF13561">
    <property type="entry name" value="adh_short_C2"/>
    <property type="match status" value="1"/>
</dbReference>
<feature type="transmembrane region" description="Helical" evidence="9">
    <location>
        <begin position="198"/>
        <end position="221"/>
    </location>
</feature>
<keyword evidence="4" id="KW-0521">NADP</keyword>
<dbReference type="InterPro" id="IPR020846">
    <property type="entry name" value="MFS_dom"/>
</dbReference>
<gene>
    <name evidence="11" type="ORF">P8C59_008089</name>
</gene>
<evidence type="ECO:0000313" key="11">
    <source>
        <dbReference type="EMBL" id="KAK2073843.1"/>
    </source>
</evidence>
<dbReference type="CDD" id="cd17327">
    <property type="entry name" value="MFS_FEN2_like"/>
    <property type="match status" value="1"/>
</dbReference>
<evidence type="ECO:0000313" key="12">
    <source>
        <dbReference type="Proteomes" id="UP001217918"/>
    </source>
</evidence>
<protein>
    <recommendedName>
        <fullName evidence="10">Major facilitator superfamily (MFS) profile domain-containing protein</fullName>
    </recommendedName>
</protein>
<comment type="similarity">
    <text evidence="7">Belongs to the major facilitator superfamily. Allantoate permease family.</text>
</comment>
<feature type="transmembrane region" description="Helical" evidence="9">
    <location>
        <begin position="428"/>
        <end position="448"/>
    </location>
</feature>
<keyword evidence="3 9" id="KW-0812">Transmembrane</keyword>
<feature type="transmembrane region" description="Helical" evidence="9">
    <location>
        <begin position="233"/>
        <end position="254"/>
    </location>
</feature>
<dbReference type="GO" id="GO:0022857">
    <property type="term" value="F:transmembrane transporter activity"/>
    <property type="evidence" value="ECO:0007669"/>
    <property type="project" value="InterPro"/>
</dbReference>
<keyword evidence="2" id="KW-0813">Transport</keyword>
<dbReference type="Pfam" id="PF07690">
    <property type="entry name" value="MFS_1"/>
    <property type="match status" value="1"/>
</dbReference>
<evidence type="ECO:0000259" key="10">
    <source>
        <dbReference type="PROSITE" id="PS50850"/>
    </source>
</evidence>
<evidence type="ECO:0000256" key="6">
    <source>
        <dbReference type="ARBA" id="ARBA00023136"/>
    </source>
</evidence>
<keyword evidence="12" id="KW-1185">Reference proteome</keyword>
<feature type="transmembrane region" description="Helical" evidence="9">
    <location>
        <begin position="367"/>
        <end position="385"/>
    </location>
</feature>
<feature type="transmembrane region" description="Helical" evidence="9">
    <location>
        <begin position="397"/>
        <end position="416"/>
    </location>
</feature>
<evidence type="ECO:0000256" key="3">
    <source>
        <dbReference type="ARBA" id="ARBA00022692"/>
    </source>
</evidence>
<reference evidence="11" key="1">
    <citation type="journal article" date="2023" name="Mol. Plant Microbe Interact.">
        <title>Elucidating the Obligate Nature and Biological Capacity of an Invasive Fungal Corn Pathogen.</title>
        <authorList>
            <person name="MacCready J.S."/>
            <person name="Roggenkamp E.M."/>
            <person name="Gdanetz K."/>
            <person name="Chilvers M.I."/>
        </authorList>
    </citation>
    <scope>NUCLEOTIDE SEQUENCE</scope>
    <source>
        <strain evidence="11">PM02</strain>
    </source>
</reference>
<evidence type="ECO:0000256" key="8">
    <source>
        <dbReference type="SAM" id="MobiDB-lite"/>
    </source>
</evidence>
<dbReference type="InterPro" id="IPR020904">
    <property type="entry name" value="Sc_DH/Rdtase_CS"/>
</dbReference>
<dbReference type="PROSITE" id="PS50850">
    <property type="entry name" value="MFS"/>
    <property type="match status" value="1"/>
</dbReference>
<dbReference type="InterPro" id="IPR002347">
    <property type="entry name" value="SDR_fam"/>
</dbReference>
<dbReference type="GO" id="GO:0016020">
    <property type="term" value="C:membrane"/>
    <property type="evidence" value="ECO:0007669"/>
    <property type="project" value="UniProtKB-SubCell"/>
</dbReference>
<name>A0AAD9IAF8_9PEZI</name>
<feature type="transmembrane region" description="Helical" evidence="9">
    <location>
        <begin position="340"/>
        <end position="360"/>
    </location>
</feature>
<feature type="compositionally biased region" description="Basic and acidic residues" evidence="8">
    <location>
        <begin position="1"/>
        <end position="12"/>
    </location>
</feature>
<dbReference type="PRINTS" id="PR00081">
    <property type="entry name" value="GDHRDH"/>
</dbReference>
<dbReference type="PANTHER" id="PTHR43791:SF1">
    <property type="entry name" value="ALLANTOATE PERMEASE"/>
    <property type="match status" value="1"/>
</dbReference>
<dbReference type="PROSITE" id="PS00061">
    <property type="entry name" value="ADH_SHORT"/>
    <property type="match status" value="1"/>
</dbReference>
<feature type="transmembrane region" description="Helical" evidence="9">
    <location>
        <begin position="460"/>
        <end position="481"/>
    </location>
</feature>
<keyword evidence="5 9" id="KW-1133">Transmembrane helix</keyword>
<proteinExistence type="inferred from homology"/>
<evidence type="ECO:0000256" key="9">
    <source>
        <dbReference type="SAM" id="Phobius"/>
    </source>
</evidence>
<sequence length="816" mass="88760">MPESEKTSDRGLRAPGKVASVAAGHEVDAGAVPKHADRDDGDEALRILAEGEVTTMTPEEEKKLLRKIDWHIMPLLCVVYGLNYLDKTAVSYASIMGLRGDIGLVGQDYSWLGSMFYFGYLAGEWPTNRLLQRLPLAKWSAFNVIMWGLVLACMAAVGNFSGAMAVRFLLGVFEAAVSPGFALFTSQWYTIREQGSRTGIWFSFNGWGQVLGGFIAYGIAVGTEKHALSVKPWQLLFLITGLFTVTTGVLFLFLMPDSQLNAGFLRHDERIMAVERIRINQQGVGNKHFKWYQFKEAVTDRMIWAFVFFSLVVAIPNGGISNFFSQLIVSFGFTNQQSLLLGAPGGLVEAAALCICGYLGDKLRNRLLVSTAGMLLAIVGILLITCLDDSRSVGKLVGFYLMQASPTSFVAILSLISTNVAGWTKKTTVAAMYLMAYCVGNIIGPQVFQSKDAPNYRRAKITIVVCLCVCLLDTLFIYGLCRHRNKRKAEWRVRPGYRKIEGQEFYDLTDVENPEFVYSLSSSSSFLVGGSSPQGAASLVVSHSHEKYASRQHILPEFSLQDKVIVVSGGGRGLGLTQAEALLEAGATVHAIDRLPDPSAGSDFDKVASRAGNELGTSLTYHRVDVRDVQALNSVVGGIAEREGRLDGLIAAAGINQETPALECTAEEVNRILEVNVTGVFMTAQAVARQMVKRKQTGSLVLIGSISGTVANRGLICPAYNVSKAGVLQLGRNLAAEWGEYGIRVNTISPGYIVTAMTAGLFEAFPQRRVDWPNANMLGRLSLPEEYRGAAVFLLSDASSFMTGADLRMDGGHCAW</sequence>
<comment type="caution">
    <text evidence="11">The sequence shown here is derived from an EMBL/GenBank/DDBJ whole genome shotgun (WGS) entry which is preliminary data.</text>
</comment>
<dbReference type="InterPro" id="IPR011701">
    <property type="entry name" value="MFS"/>
</dbReference>
<feature type="domain" description="Major facilitator superfamily (MFS) profile" evidence="10">
    <location>
        <begin position="72"/>
        <end position="485"/>
    </location>
</feature>
<evidence type="ECO:0000256" key="2">
    <source>
        <dbReference type="ARBA" id="ARBA00022448"/>
    </source>
</evidence>
<dbReference type="AlphaFoldDB" id="A0AAD9IAF8"/>
<dbReference type="SUPFAM" id="SSF103473">
    <property type="entry name" value="MFS general substrate transporter"/>
    <property type="match status" value="1"/>
</dbReference>
<feature type="transmembrane region" description="Helical" evidence="9">
    <location>
        <begin position="139"/>
        <end position="158"/>
    </location>
</feature>
<dbReference type="PANTHER" id="PTHR43791">
    <property type="entry name" value="PERMEASE-RELATED"/>
    <property type="match status" value="1"/>
</dbReference>
<dbReference type="Gene3D" id="3.40.50.720">
    <property type="entry name" value="NAD(P)-binding Rossmann-like Domain"/>
    <property type="match status" value="1"/>
</dbReference>
<dbReference type="SUPFAM" id="SSF51735">
    <property type="entry name" value="NAD(P)-binding Rossmann-fold domains"/>
    <property type="match status" value="1"/>
</dbReference>
<dbReference type="FunFam" id="1.20.1250.20:FF:000064">
    <property type="entry name" value="MFS allantoate transporter"/>
    <property type="match status" value="1"/>
</dbReference>
<dbReference type="EMBL" id="JAQQPM010000007">
    <property type="protein sequence ID" value="KAK2073843.1"/>
    <property type="molecule type" value="Genomic_DNA"/>
</dbReference>
<comment type="subcellular location">
    <subcellularLocation>
        <location evidence="1">Membrane</location>
        <topology evidence="1">Multi-pass membrane protein</topology>
    </subcellularLocation>
</comment>
<evidence type="ECO:0000256" key="7">
    <source>
        <dbReference type="ARBA" id="ARBA00037968"/>
    </source>
</evidence>
<keyword evidence="6 9" id="KW-0472">Membrane</keyword>
<feature type="region of interest" description="Disordered" evidence="8">
    <location>
        <begin position="1"/>
        <end position="38"/>
    </location>
</feature>
<accession>A0AAD9IAF8</accession>
<evidence type="ECO:0000256" key="5">
    <source>
        <dbReference type="ARBA" id="ARBA00022989"/>
    </source>
</evidence>
<dbReference type="Gene3D" id="1.20.1250.20">
    <property type="entry name" value="MFS general substrate transporter like domains"/>
    <property type="match status" value="2"/>
</dbReference>
<dbReference type="InterPro" id="IPR036291">
    <property type="entry name" value="NAD(P)-bd_dom_sf"/>
</dbReference>
<feature type="transmembrane region" description="Helical" evidence="9">
    <location>
        <begin position="302"/>
        <end position="320"/>
    </location>
</feature>
<evidence type="ECO:0000256" key="4">
    <source>
        <dbReference type="ARBA" id="ARBA00022857"/>
    </source>
</evidence>
<dbReference type="FunFam" id="3.40.50.720:FF:000245">
    <property type="entry name" value="Short chain dehydrogenase, putative"/>
    <property type="match status" value="1"/>
</dbReference>
<feature type="transmembrane region" description="Helical" evidence="9">
    <location>
        <begin position="164"/>
        <end position="186"/>
    </location>
</feature>
<dbReference type="InterPro" id="IPR036259">
    <property type="entry name" value="MFS_trans_sf"/>
</dbReference>
<dbReference type="Proteomes" id="UP001217918">
    <property type="component" value="Unassembled WGS sequence"/>
</dbReference>